<protein>
    <submittedName>
        <fullName evidence="1">Phosphate/phosphite/phosphonate ABC transporter substrate-binding protein</fullName>
    </submittedName>
</protein>
<keyword evidence="2" id="KW-1185">Reference proteome</keyword>
<comment type="caution">
    <text evidence="1">The sequence shown here is derived from an EMBL/GenBank/DDBJ whole genome shotgun (WGS) entry which is preliminary data.</text>
</comment>
<dbReference type="PANTHER" id="PTHR35841:SF1">
    <property type="entry name" value="PHOSPHONATES-BINDING PERIPLASMIC PROTEIN"/>
    <property type="match status" value="1"/>
</dbReference>
<organism evidence="1 2">
    <name type="scientific">Algoriphagus lacus</name>
    <dbReference type="NCBI Taxonomy" id="2056311"/>
    <lineage>
        <taxon>Bacteria</taxon>
        <taxon>Pseudomonadati</taxon>
        <taxon>Bacteroidota</taxon>
        <taxon>Cytophagia</taxon>
        <taxon>Cytophagales</taxon>
        <taxon>Cyclobacteriaceae</taxon>
        <taxon>Algoriphagus</taxon>
    </lineage>
</organism>
<dbReference type="Gene3D" id="3.40.190.10">
    <property type="entry name" value="Periplasmic binding protein-like II"/>
    <property type="match status" value="2"/>
</dbReference>
<dbReference type="Proteomes" id="UP000283522">
    <property type="component" value="Unassembled WGS sequence"/>
</dbReference>
<dbReference type="AlphaFoldDB" id="A0A418PLW7"/>
<dbReference type="Pfam" id="PF12974">
    <property type="entry name" value="Phosphonate-bd"/>
    <property type="match status" value="1"/>
</dbReference>
<evidence type="ECO:0000313" key="1">
    <source>
        <dbReference type="EMBL" id="RIW12421.1"/>
    </source>
</evidence>
<evidence type="ECO:0000313" key="2">
    <source>
        <dbReference type="Proteomes" id="UP000283522"/>
    </source>
</evidence>
<dbReference type="PANTHER" id="PTHR35841">
    <property type="entry name" value="PHOSPHONATES-BINDING PERIPLASMIC PROTEIN"/>
    <property type="match status" value="1"/>
</dbReference>
<dbReference type="SUPFAM" id="SSF53850">
    <property type="entry name" value="Periplasmic binding protein-like II"/>
    <property type="match status" value="1"/>
</dbReference>
<dbReference type="EMBL" id="QXML01000014">
    <property type="protein sequence ID" value="RIW12421.1"/>
    <property type="molecule type" value="Genomic_DNA"/>
</dbReference>
<dbReference type="PROSITE" id="PS51257">
    <property type="entry name" value="PROKAR_LIPOPROTEIN"/>
    <property type="match status" value="1"/>
</dbReference>
<sequence length="305" mass="34418">MVRYGKIFTLFFVFLALLAGCGKAPKATGPQYGTAPLGEAQVIYRFGVHPLHNPKKLMDSYQPLMDYLNKNIPGVQFVLEASRDYSIFEEKYKNRKPEFILPNPWQTLGAIQSGYSVIVMAGDPADFKGVIIVRKDSGIKEPTDLKGKKVSYPSPTALAACILPQYYLHAHGVDVTKDITNLYVGSQESSIMNVYLKTTAAGATWPQPWRDFQKTHPKEAAELMTIWETESLVNNSVMVLDEVPDSIKIQVENILVQLNQTEEGNQILLNLETDYFKSATNQDYRLVQAFTDRFEREVRKIELGK</sequence>
<accession>A0A418PLW7</accession>
<name>A0A418PLW7_9BACT</name>
<reference evidence="1 2" key="1">
    <citation type="submission" date="2018-09" db="EMBL/GenBank/DDBJ databases">
        <authorList>
            <person name="Wang X."/>
            <person name="Du Z."/>
        </authorList>
    </citation>
    <scope>NUCLEOTIDE SEQUENCE [LARGE SCALE GENOMIC DNA]</scope>
    <source>
        <strain evidence="1 2">N3</strain>
    </source>
</reference>
<proteinExistence type="predicted"/>
<dbReference type="OrthoDB" id="8689594at2"/>
<gene>
    <name evidence="1" type="ORF">D0X99_19210</name>
</gene>